<dbReference type="InterPro" id="IPR027995">
    <property type="entry name" value="Galactosyl_T_N"/>
</dbReference>
<protein>
    <recommendedName>
        <fullName evidence="11">Beta-1,4-N-acetylgalactosaminyltransferase</fullName>
        <ecNumber evidence="11">2.4.1.-</ecNumber>
    </recommendedName>
    <alternativeName>
        <fullName evidence="11">Beta-4-GalNAcT</fullName>
    </alternativeName>
</protein>
<keyword evidence="5 11" id="KW-0808">Transferase</keyword>
<proteinExistence type="inferred from homology"/>
<keyword evidence="8" id="KW-1133">Transmembrane helix</keyword>
<keyword evidence="15" id="KW-1185">Reference proteome</keyword>
<accession>A0A443SJA4</accession>
<dbReference type="GO" id="GO:0005975">
    <property type="term" value="P:carbohydrate metabolic process"/>
    <property type="evidence" value="ECO:0007669"/>
    <property type="project" value="InterPro"/>
</dbReference>
<reference evidence="14 15" key="1">
    <citation type="journal article" date="2018" name="Gigascience">
        <title>Genomes of trombidid mites reveal novel predicted allergens and laterally-transferred genes associated with secondary metabolism.</title>
        <authorList>
            <person name="Dong X."/>
            <person name="Chaisiri K."/>
            <person name="Xia D."/>
            <person name="Armstrong S.D."/>
            <person name="Fang Y."/>
            <person name="Donnelly M.J."/>
            <person name="Kadowaki T."/>
            <person name="McGarry J.W."/>
            <person name="Darby A.C."/>
            <person name="Makepeace B.L."/>
        </authorList>
    </citation>
    <scope>NUCLEOTIDE SEQUENCE [LARGE SCALE GENOMIC DNA]</scope>
    <source>
        <strain evidence="14">UoL-UT</strain>
    </source>
</reference>
<feature type="domain" description="Galactosyltransferase N-terminal" evidence="13">
    <location>
        <begin position="35"/>
        <end position="156"/>
    </location>
</feature>
<dbReference type="PANTHER" id="PTHR19300">
    <property type="entry name" value="BETA-1,4-GALACTOSYLTRANSFERASE"/>
    <property type="match status" value="1"/>
</dbReference>
<dbReference type="UniPathway" id="UPA00378"/>
<comment type="similarity">
    <text evidence="3 11">Belongs to the glycosyltransferase 7 family.</text>
</comment>
<comment type="caution">
    <text evidence="14">The sequence shown here is derived from an EMBL/GenBank/DDBJ whole genome shotgun (WGS) entry which is preliminary data.</text>
</comment>
<keyword evidence="6" id="KW-0812">Transmembrane</keyword>
<evidence type="ECO:0000256" key="7">
    <source>
        <dbReference type="ARBA" id="ARBA00022968"/>
    </source>
</evidence>
<sequence>MIEFNMNFRRIVNVMTVDERGSCDEYTKIIKFMENNKVNQSDISLQQLEDYLPEVKLGGQYSPELCVPKERVAIIFPVRNREQHLRIMLRNLHPFLIRQQRDYRIFVIEQSEKGAFNRGKLLNIGYTIALNNKYTCFFFHDVDLIPENNNNIYKCESNPVHFSAANQKYHYKLVTHVDECSVIKLPYANYFGGIAAMTSDQFTKANGFSNLYQGWGAEDDDIYARITNSGMNVTRKSLKIARYTALAHKSNRYHKNYKNNLNLWKKAFKTYKSNATYKLDGLNTLKYETVRYEEFKLYTNIIVNI</sequence>
<evidence type="ECO:0000256" key="8">
    <source>
        <dbReference type="ARBA" id="ARBA00022989"/>
    </source>
</evidence>
<dbReference type="GO" id="GO:0016020">
    <property type="term" value="C:membrane"/>
    <property type="evidence" value="ECO:0007669"/>
    <property type="project" value="UniProtKB-SubCell"/>
</dbReference>
<dbReference type="EC" id="2.4.1.-" evidence="11"/>
<dbReference type="GO" id="GO:0005794">
    <property type="term" value="C:Golgi apparatus"/>
    <property type="evidence" value="ECO:0007669"/>
    <property type="project" value="TreeGrafter"/>
</dbReference>
<dbReference type="STRING" id="299467.A0A443SJA4"/>
<dbReference type="SUPFAM" id="SSF53448">
    <property type="entry name" value="Nucleotide-diphospho-sugar transferases"/>
    <property type="match status" value="1"/>
</dbReference>
<comment type="function">
    <text evidence="11">Catalyzes the transfer of galactose onto proteins or lipids.</text>
</comment>
<evidence type="ECO:0000259" key="13">
    <source>
        <dbReference type="Pfam" id="PF13733"/>
    </source>
</evidence>
<comment type="cofactor">
    <cofactor evidence="11">
        <name>Mn(2+)</name>
        <dbReference type="ChEBI" id="CHEBI:29035"/>
    </cofactor>
</comment>
<dbReference type="GO" id="GO:0046872">
    <property type="term" value="F:metal ion binding"/>
    <property type="evidence" value="ECO:0007669"/>
    <property type="project" value="UniProtKB-UniRule"/>
</dbReference>
<evidence type="ECO:0000256" key="1">
    <source>
        <dbReference type="ARBA" id="ARBA00004606"/>
    </source>
</evidence>
<dbReference type="Pfam" id="PF13733">
    <property type="entry name" value="Glyco_transf_7N"/>
    <property type="match status" value="1"/>
</dbReference>
<dbReference type="PANTHER" id="PTHR19300:SF57">
    <property type="entry name" value="BETA-1,4-N-ACETYLGALACTOSAMINYLTRANSFERASE"/>
    <property type="match status" value="1"/>
</dbReference>
<dbReference type="Gene3D" id="3.90.550.10">
    <property type="entry name" value="Spore Coat Polysaccharide Biosynthesis Protein SpsA, Chain A"/>
    <property type="match status" value="1"/>
</dbReference>
<dbReference type="OrthoDB" id="10038994at2759"/>
<keyword evidence="10 11" id="KW-0325">Glycoprotein</keyword>
<evidence type="ECO:0000256" key="2">
    <source>
        <dbReference type="ARBA" id="ARBA00004922"/>
    </source>
</evidence>
<dbReference type="AlphaFoldDB" id="A0A443SJA4"/>
<evidence type="ECO:0000256" key="11">
    <source>
        <dbReference type="RuleBase" id="RU368121"/>
    </source>
</evidence>
<evidence type="ECO:0000259" key="12">
    <source>
        <dbReference type="Pfam" id="PF02709"/>
    </source>
</evidence>
<dbReference type="InterPro" id="IPR029044">
    <property type="entry name" value="Nucleotide-diphossugar_trans"/>
</dbReference>
<keyword evidence="7 11" id="KW-0735">Signal-anchor</keyword>
<evidence type="ECO:0000256" key="3">
    <source>
        <dbReference type="ARBA" id="ARBA00005735"/>
    </source>
</evidence>
<organism evidence="14 15">
    <name type="scientific">Leptotrombidium deliense</name>
    <dbReference type="NCBI Taxonomy" id="299467"/>
    <lineage>
        <taxon>Eukaryota</taxon>
        <taxon>Metazoa</taxon>
        <taxon>Ecdysozoa</taxon>
        <taxon>Arthropoda</taxon>
        <taxon>Chelicerata</taxon>
        <taxon>Arachnida</taxon>
        <taxon>Acari</taxon>
        <taxon>Acariformes</taxon>
        <taxon>Trombidiformes</taxon>
        <taxon>Prostigmata</taxon>
        <taxon>Anystina</taxon>
        <taxon>Parasitengona</taxon>
        <taxon>Trombiculoidea</taxon>
        <taxon>Trombiculidae</taxon>
        <taxon>Leptotrombidium</taxon>
    </lineage>
</organism>
<keyword evidence="4 11" id="KW-0328">Glycosyltransferase</keyword>
<dbReference type="InterPro" id="IPR003859">
    <property type="entry name" value="Galactosyl_T"/>
</dbReference>
<evidence type="ECO:0000313" key="15">
    <source>
        <dbReference type="Proteomes" id="UP000288716"/>
    </source>
</evidence>
<keyword evidence="9" id="KW-0472">Membrane</keyword>
<dbReference type="GO" id="GO:0008378">
    <property type="term" value="F:galactosyltransferase activity"/>
    <property type="evidence" value="ECO:0007669"/>
    <property type="project" value="TreeGrafter"/>
</dbReference>
<keyword evidence="11" id="KW-0479">Metal-binding</keyword>
<dbReference type="VEuPathDB" id="VectorBase:LDEU004450"/>
<keyword evidence="11" id="KW-0464">Manganese</keyword>
<evidence type="ECO:0000256" key="5">
    <source>
        <dbReference type="ARBA" id="ARBA00022679"/>
    </source>
</evidence>
<comment type="subcellular location">
    <subcellularLocation>
        <location evidence="1 11">Membrane</location>
        <topology evidence="1 11">Single-pass type II membrane protein</topology>
    </subcellularLocation>
</comment>
<evidence type="ECO:0000256" key="4">
    <source>
        <dbReference type="ARBA" id="ARBA00022676"/>
    </source>
</evidence>
<dbReference type="PRINTS" id="PR02050">
    <property type="entry name" value="B14GALTRFASE"/>
</dbReference>
<feature type="domain" description="Galactosyltransferase C-terminal" evidence="12">
    <location>
        <begin position="183"/>
        <end position="249"/>
    </location>
</feature>
<gene>
    <name evidence="14" type="ORF">B4U80_10589</name>
</gene>
<dbReference type="EMBL" id="NCKV01001901">
    <property type="protein sequence ID" value="RWS27590.1"/>
    <property type="molecule type" value="Genomic_DNA"/>
</dbReference>
<dbReference type="InterPro" id="IPR027791">
    <property type="entry name" value="Galactosyl_T_C"/>
</dbReference>
<name>A0A443SJA4_9ACAR</name>
<dbReference type="Proteomes" id="UP000288716">
    <property type="component" value="Unassembled WGS sequence"/>
</dbReference>
<evidence type="ECO:0000256" key="6">
    <source>
        <dbReference type="ARBA" id="ARBA00022692"/>
    </source>
</evidence>
<evidence type="ECO:0000256" key="10">
    <source>
        <dbReference type="ARBA" id="ARBA00023180"/>
    </source>
</evidence>
<comment type="pathway">
    <text evidence="2 11">Protein modification; protein glycosylation.</text>
</comment>
<dbReference type="Pfam" id="PF02709">
    <property type="entry name" value="Glyco_transf_7C"/>
    <property type="match status" value="1"/>
</dbReference>
<evidence type="ECO:0000256" key="9">
    <source>
        <dbReference type="ARBA" id="ARBA00023136"/>
    </source>
</evidence>
<evidence type="ECO:0000313" key="14">
    <source>
        <dbReference type="EMBL" id="RWS27590.1"/>
    </source>
</evidence>